<dbReference type="PANTHER" id="PTHR31251:SF169">
    <property type="entry name" value="SQUAMOSA PROMOTER-BINDING-LIKE PROTEIN 8"/>
    <property type="match status" value="1"/>
</dbReference>
<feature type="domain" description="SBP-type" evidence="6">
    <location>
        <begin position="155"/>
        <end position="232"/>
    </location>
</feature>
<keyword evidence="2 4" id="KW-0863">Zinc-finger</keyword>
<dbReference type="EMBL" id="CP136891">
    <property type="protein sequence ID" value="WOK98297.1"/>
    <property type="molecule type" value="Genomic_DNA"/>
</dbReference>
<proteinExistence type="predicted"/>
<evidence type="ECO:0000313" key="7">
    <source>
        <dbReference type="EMBL" id="WOK98297.1"/>
    </source>
</evidence>
<sequence length="342" mass="37419">MMNRSSSAEAFLVSSMMSFVGLEASSLKHHASSWDWETTTTSHNPNTCTIIPPMAALQNHPLFVNAPSLDDCPPPLLPINSFPFYSPPTPPPPPQPEYPLGIIKREDFGIGIGGGRIGLNLGHRTYFSPADALAIDRILARSRGSAYSLGHHHQPPRCQAEGCRADLSGSKHYHRRHKVCEFHSKATVAAVAGLHQRFCQQCSRYDVQFTRKHPHLLPSTKSTSTNRNLSTSQEGQQYQYQGNLLRNNGTALSLGGVAVEKGGIGNGIRSSTFYQAQGPFSALEKEKAPQPQQQQQQQQQNLHNHYLFSQATAGGVPGHGGSDHRNGGCLLLGQTMFEVDYM</sequence>
<dbReference type="InterPro" id="IPR004333">
    <property type="entry name" value="SBP_dom"/>
</dbReference>
<dbReference type="Pfam" id="PF03110">
    <property type="entry name" value="SBP"/>
    <property type="match status" value="1"/>
</dbReference>
<accession>A0AAQ3K0D5</accession>
<dbReference type="Proteomes" id="UP001327560">
    <property type="component" value="Chromosome 2"/>
</dbReference>
<feature type="region of interest" description="Disordered" evidence="5">
    <location>
        <begin position="215"/>
        <end position="234"/>
    </location>
</feature>
<evidence type="ECO:0000256" key="3">
    <source>
        <dbReference type="ARBA" id="ARBA00022833"/>
    </source>
</evidence>
<dbReference type="GO" id="GO:0008270">
    <property type="term" value="F:zinc ion binding"/>
    <property type="evidence" value="ECO:0007669"/>
    <property type="project" value="UniProtKB-KW"/>
</dbReference>
<evidence type="ECO:0000256" key="4">
    <source>
        <dbReference type="PROSITE-ProRule" id="PRU00470"/>
    </source>
</evidence>
<keyword evidence="8" id="KW-1185">Reference proteome</keyword>
<reference evidence="7 8" key="1">
    <citation type="submission" date="2023-10" db="EMBL/GenBank/DDBJ databases">
        <title>Chromosome-scale genome assembly provides insights into flower coloration mechanisms of Canna indica.</title>
        <authorList>
            <person name="Li C."/>
        </authorList>
    </citation>
    <scope>NUCLEOTIDE SEQUENCE [LARGE SCALE GENOMIC DNA]</scope>
    <source>
        <tissue evidence="7">Flower</tissue>
    </source>
</reference>
<evidence type="ECO:0000256" key="5">
    <source>
        <dbReference type="SAM" id="MobiDB-lite"/>
    </source>
</evidence>
<dbReference type="GO" id="GO:0003677">
    <property type="term" value="F:DNA binding"/>
    <property type="evidence" value="ECO:0007669"/>
    <property type="project" value="InterPro"/>
</dbReference>
<protein>
    <submittedName>
        <fullName evidence="7">Squamosa promoter-binding-like protein 10</fullName>
    </submittedName>
</protein>
<evidence type="ECO:0000256" key="1">
    <source>
        <dbReference type="ARBA" id="ARBA00022723"/>
    </source>
</evidence>
<evidence type="ECO:0000256" key="2">
    <source>
        <dbReference type="ARBA" id="ARBA00022771"/>
    </source>
</evidence>
<dbReference type="PANTHER" id="PTHR31251">
    <property type="entry name" value="SQUAMOSA PROMOTER-BINDING-LIKE PROTEIN 4"/>
    <property type="match status" value="1"/>
</dbReference>
<gene>
    <name evidence="7" type="ORF">Cni_G07007</name>
</gene>
<dbReference type="InterPro" id="IPR036893">
    <property type="entry name" value="SBP_sf"/>
</dbReference>
<feature type="compositionally biased region" description="Polar residues" evidence="5">
    <location>
        <begin position="219"/>
        <end position="234"/>
    </location>
</feature>
<dbReference type="Gene3D" id="4.10.1100.10">
    <property type="entry name" value="Transcription factor, SBP-box domain"/>
    <property type="match status" value="1"/>
</dbReference>
<keyword evidence="1" id="KW-0479">Metal-binding</keyword>
<name>A0AAQ3K0D5_9LILI</name>
<dbReference type="PROSITE" id="PS51141">
    <property type="entry name" value="ZF_SBP"/>
    <property type="match status" value="1"/>
</dbReference>
<evidence type="ECO:0000259" key="6">
    <source>
        <dbReference type="PROSITE" id="PS51141"/>
    </source>
</evidence>
<dbReference type="GO" id="GO:0005634">
    <property type="term" value="C:nucleus"/>
    <property type="evidence" value="ECO:0007669"/>
    <property type="project" value="InterPro"/>
</dbReference>
<organism evidence="7 8">
    <name type="scientific">Canna indica</name>
    <name type="common">Indian-shot</name>
    <dbReference type="NCBI Taxonomy" id="4628"/>
    <lineage>
        <taxon>Eukaryota</taxon>
        <taxon>Viridiplantae</taxon>
        <taxon>Streptophyta</taxon>
        <taxon>Embryophyta</taxon>
        <taxon>Tracheophyta</taxon>
        <taxon>Spermatophyta</taxon>
        <taxon>Magnoliopsida</taxon>
        <taxon>Liliopsida</taxon>
        <taxon>Zingiberales</taxon>
        <taxon>Cannaceae</taxon>
        <taxon>Canna</taxon>
    </lineage>
</organism>
<evidence type="ECO:0000313" key="8">
    <source>
        <dbReference type="Proteomes" id="UP001327560"/>
    </source>
</evidence>
<dbReference type="AlphaFoldDB" id="A0AAQ3K0D5"/>
<keyword evidence="3" id="KW-0862">Zinc</keyword>
<dbReference type="InterPro" id="IPR044817">
    <property type="entry name" value="SBP-like"/>
</dbReference>
<dbReference type="SUPFAM" id="SSF103612">
    <property type="entry name" value="SBT domain"/>
    <property type="match status" value="1"/>
</dbReference>